<dbReference type="EMBL" id="CP022198">
    <property type="protein sequence ID" value="AXA66747.1"/>
    <property type="molecule type" value="Genomic_DNA"/>
</dbReference>
<evidence type="ECO:0000313" key="3">
    <source>
        <dbReference type="Proteomes" id="UP000250579"/>
    </source>
</evidence>
<gene>
    <name evidence="2" type="ORF">CE139_13265</name>
</gene>
<evidence type="ECO:0000256" key="1">
    <source>
        <dbReference type="SAM" id="Coils"/>
    </source>
</evidence>
<name>A0A2Z5A824_9PSED</name>
<evidence type="ECO:0008006" key="4">
    <source>
        <dbReference type="Google" id="ProtNLM"/>
    </source>
</evidence>
<keyword evidence="1" id="KW-0175">Coiled coil</keyword>
<proteinExistence type="predicted"/>
<feature type="coiled-coil region" evidence="1">
    <location>
        <begin position="13"/>
        <end position="40"/>
    </location>
</feature>
<dbReference type="Gene3D" id="1.10.3230.30">
    <property type="entry name" value="Phage gp6-like head-tail connector protein"/>
    <property type="match status" value="1"/>
</dbReference>
<organism evidence="2 3">
    <name type="scientific">Pseudomonas oryzihabitans</name>
    <dbReference type="NCBI Taxonomy" id="47885"/>
    <lineage>
        <taxon>Bacteria</taxon>
        <taxon>Pseudomonadati</taxon>
        <taxon>Pseudomonadota</taxon>
        <taxon>Gammaproteobacteria</taxon>
        <taxon>Pseudomonadales</taxon>
        <taxon>Pseudomonadaceae</taxon>
        <taxon>Pseudomonas</taxon>
    </lineage>
</organism>
<protein>
    <recommendedName>
        <fullName evidence="4">Phage gp6-like head-tail connector protein</fullName>
    </recommendedName>
</protein>
<dbReference type="RefSeq" id="WP_208690979.1">
    <property type="nucleotide sequence ID" value="NZ_CP022198.1"/>
</dbReference>
<sequence>MSVISIQTAMQHLLAEQEDRELVQNLLDAAEESAAQYMQRRIYADQAALDAAVALVPAAISSTRIRYEQAVAAAQTIEDLDDRNGARERAAKALADSRNALAMEASGIVINKAIQAACLLILGHLFANREDVSTGITVVELPMGSRHFLQPYRTGLGV</sequence>
<dbReference type="Proteomes" id="UP000250579">
    <property type="component" value="Chromosome"/>
</dbReference>
<dbReference type="InterPro" id="IPR006450">
    <property type="entry name" value="Phage_HK97_gp6-like"/>
</dbReference>
<evidence type="ECO:0000313" key="2">
    <source>
        <dbReference type="EMBL" id="AXA66747.1"/>
    </source>
</evidence>
<dbReference type="NCBIfam" id="TIGR01560">
    <property type="entry name" value="put_DNA_pack"/>
    <property type="match status" value="1"/>
</dbReference>
<dbReference type="AlphaFoldDB" id="A0A2Z5A824"/>
<reference evidence="2 3" key="1">
    <citation type="submission" date="2017-06" db="EMBL/GenBank/DDBJ databases">
        <title>Evolution towards high GC content and high-temperature stress adaptation in endophytic Pseudomonas oryzihabitans impacted its plant-growth promoting traits.</title>
        <authorList>
            <person name="Nascimento F.X."/>
        </authorList>
    </citation>
    <scope>NUCLEOTIDE SEQUENCE [LARGE SCALE GENOMIC DNA]</scope>
    <source>
        <strain evidence="2 3">MS8</strain>
    </source>
</reference>
<dbReference type="CDD" id="cd08054">
    <property type="entry name" value="gp6"/>
    <property type="match status" value="1"/>
</dbReference>
<accession>A0A2Z5A824</accession>